<feature type="transmembrane region" description="Helical" evidence="7">
    <location>
        <begin position="77"/>
        <end position="96"/>
    </location>
</feature>
<comment type="caution">
    <text evidence="9">The sequence shown here is derived from an EMBL/GenBank/DDBJ whole genome shotgun (WGS) entry which is preliminary data.</text>
</comment>
<accession>A0ABW5QNQ2</accession>
<comment type="similarity">
    <text evidence="2">Belongs to the BA14k family.</text>
</comment>
<feature type="signal peptide" evidence="8">
    <location>
        <begin position="1"/>
        <end position="24"/>
    </location>
</feature>
<dbReference type="Proteomes" id="UP001597521">
    <property type="component" value="Unassembled WGS sequence"/>
</dbReference>
<sequence length="149" mass="16450">MHKIATLAAAVMAMAATSVVPTQAQNVTVTFGNHYRVVETYCDRNPWDRDCRGFYNGNWRQRDYDRFYRSRRGDLDTIAAGLFGLTFGAIIGGAIANSNNGANDRLVGPVGGGGNYRVNVEACKARYRSYDVATNTFLGYDGVRHPCRL</sequence>
<keyword evidence="5" id="KW-0430">Lectin</keyword>
<organism evidence="9 10">
    <name type="scientific">Devosia albogilva</name>
    <dbReference type="NCBI Taxonomy" id="429726"/>
    <lineage>
        <taxon>Bacteria</taxon>
        <taxon>Pseudomonadati</taxon>
        <taxon>Pseudomonadota</taxon>
        <taxon>Alphaproteobacteria</taxon>
        <taxon>Hyphomicrobiales</taxon>
        <taxon>Devosiaceae</taxon>
        <taxon>Devosia</taxon>
    </lineage>
</organism>
<evidence type="ECO:0000256" key="8">
    <source>
        <dbReference type="SAM" id="SignalP"/>
    </source>
</evidence>
<evidence type="ECO:0000256" key="5">
    <source>
        <dbReference type="ARBA" id="ARBA00022734"/>
    </source>
</evidence>
<evidence type="ECO:0000256" key="1">
    <source>
        <dbReference type="ARBA" id="ARBA00004167"/>
    </source>
</evidence>
<name>A0ABW5QNQ2_9HYPH</name>
<gene>
    <name evidence="9" type="ORF">ACFSX5_16110</name>
</gene>
<reference evidence="10" key="1">
    <citation type="journal article" date="2019" name="Int. J. Syst. Evol. Microbiol.">
        <title>The Global Catalogue of Microorganisms (GCM) 10K type strain sequencing project: providing services to taxonomists for standard genome sequencing and annotation.</title>
        <authorList>
            <consortium name="The Broad Institute Genomics Platform"/>
            <consortium name="The Broad Institute Genome Sequencing Center for Infectious Disease"/>
            <person name="Wu L."/>
            <person name="Ma J."/>
        </authorList>
    </citation>
    <scope>NUCLEOTIDE SEQUENCE [LARGE SCALE GENOMIC DNA]</scope>
    <source>
        <strain evidence="10">CCM 7427</strain>
    </source>
</reference>
<evidence type="ECO:0000256" key="2">
    <source>
        <dbReference type="ARBA" id="ARBA00010270"/>
    </source>
</evidence>
<protein>
    <recommendedName>
        <fullName evidence="3">Lectin-like protein BA14k</fullName>
    </recommendedName>
</protein>
<dbReference type="Pfam" id="PF07886">
    <property type="entry name" value="BA14K"/>
    <property type="match status" value="1"/>
</dbReference>
<evidence type="ECO:0000256" key="6">
    <source>
        <dbReference type="ARBA" id="ARBA00025321"/>
    </source>
</evidence>
<keyword evidence="4" id="KW-1003">Cell membrane</keyword>
<evidence type="ECO:0000256" key="4">
    <source>
        <dbReference type="ARBA" id="ARBA00022475"/>
    </source>
</evidence>
<feature type="chain" id="PRO_5046794380" description="Lectin-like protein BA14k" evidence="8">
    <location>
        <begin position="25"/>
        <end position="149"/>
    </location>
</feature>
<evidence type="ECO:0000256" key="3">
    <source>
        <dbReference type="ARBA" id="ARBA00020552"/>
    </source>
</evidence>
<evidence type="ECO:0000313" key="10">
    <source>
        <dbReference type="Proteomes" id="UP001597521"/>
    </source>
</evidence>
<proteinExistence type="inferred from homology"/>
<dbReference type="RefSeq" id="WP_386834821.1">
    <property type="nucleotide sequence ID" value="NZ_JBHUNP010000001.1"/>
</dbReference>
<keyword evidence="7" id="KW-0812">Transmembrane</keyword>
<keyword evidence="7" id="KW-0472">Membrane</keyword>
<keyword evidence="7" id="KW-1133">Transmembrane helix</keyword>
<dbReference type="InterPro" id="IPR012413">
    <property type="entry name" value="BA14K"/>
</dbReference>
<keyword evidence="10" id="KW-1185">Reference proteome</keyword>
<comment type="function">
    <text evidence="6">Has immunoglobulin-binding and hemagglutination properties, and can bind to mannose. Essential for virulence. May be involved in LPS biosynthesis or polysaccharide transport.</text>
</comment>
<dbReference type="EMBL" id="JBHUNP010000001">
    <property type="protein sequence ID" value="MFD2649312.1"/>
    <property type="molecule type" value="Genomic_DNA"/>
</dbReference>
<keyword evidence="8" id="KW-0732">Signal</keyword>
<evidence type="ECO:0000256" key="7">
    <source>
        <dbReference type="SAM" id="Phobius"/>
    </source>
</evidence>
<comment type="subcellular location">
    <subcellularLocation>
        <location evidence="1">Membrane</location>
        <topology evidence="1">Single-pass membrane protein</topology>
    </subcellularLocation>
</comment>
<evidence type="ECO:0000313" key="9">
    <source>
        <dbReference type="EMBL" id="MFD2649312.1"/>
    </source>
</evidence>